<dbReference type="AlphaFoldDB" id="A0AAD7HI96"/>
<reference evidence="2" key="1">
    <citation type="submission" date="2023-03" db="EMBL/GenBank/DDBJ databases">
        <title>Massive genome expansion in bonnet fungi (Mycena s.s.) driven by repeated elements and novel gene families across ecological guilds.</title>
        <authorList>
            <consortium name="Lawrence Berkeley National Laboratory"/>
            <person name="Harder C.B."/>
            <person name="Miyauchi S."/>
            <person name="Viragh M."/>
            <person name="Kuo A."/>
            <person name="Thoen E."/>
            <person name="Andreopoulos B."/>
            <person name="Lu D."/>
            <person name="Skrede I."/>
            <person name="Drula E."/>
            <person name="Henrissat B."/>
            <person name="Morin E."/>
            <person name="Kohler A."/>
            <person name="Barry K."/>
            <person name="LaButti K."/>
            <person name="Morin E."/>
            <person name="Salamov A."/>
            <person name="Lipzen A."/>
            <person name="Mereny Z."/>
            <person name="Hegedus B."/>
            <person name="Baldrian P."/>
            <person name="Stursova M."/>
            <person name="Weitz H."/>
            <person name="Taylor A."/>
            <person name="Grigoriev I.V."/>
            <person name="Nagy L.G."/>
            <person name="Martin F."/>
            <person name="Kauserud H."/>
        </authorList>
    </citation>
    <scope>NUCLEOTIDE SEQUENCE</scope>
    <source>
        <strain evidence="2">CBHHK188m</strain>
    </source>
</reference>
<proteinExistence type="predicted"/>
<evidence type="ECO:0000256" key="1">
    <source>
        <dbReference type="SAM" id="MobiDB-lite"/>
    </source>
</evidence>
<feature type="compositionally biased region" description="Low complexity" evidence="1">
    <location>
        <begin position="29"/>
        <end position="54"/>
    </location>
</feature>
<keyword evidence="3" id="KW-1185">Reference proteome</keyword>
<feature type="region of interest" description="Disordered" evidence="1">
    <location>
        <begin position="1"/>
        <end position="61"/>
    </location>
</feature>
<evidence type="ECO:0000313" key="2">
    <source>
        <dbReference type="EMBL" id="KAJ7720457.1"/>
    </source>
</evidence>
<dbReference type="EMBL" id="JARJLG010000279">
    <property type="protein sequence ID" value="KAJ7720457.1"/>
    <property type="molecule type" value="Genomic_DNA"/>
</dbReference>
<feature type="compositionally biased region" description="Low complexity" evidence="1">
    <location>
        <begin position="209"/>
        <end position="222"/>
    </location>
</feature>
<organism evidence="2 3">
    <name type="scientific">Mycena maculata</name>
    <dbReference type="NCBI Taxonomy" id="230809"/>
    <lineage>
        <taxon>Eukaryota</taxon>
        <taxon>Fungi</taxon>
        <taxon>Dikarya</taxon>
        <taxon>Basidiomycota</taxon>
        <taxon>Agaricomycotina</taxon>
        <taxon>Agaricomycetes</taxon>
        <taxon>Agaricomycetidae</taxon>
        <taxon>Agaricales</taxon>
        <taxon>Marasmiineae</taxon>
        <taxon>Mycenaceae</taxon>
        <taxon>Mycena</taxon>
    </lineage>
</organism>
<protein>
    <submittedName>
        <fullName evidence="2">Uncharacterized protein</fullName>
    </submittedName>
</protein>
<accession>A0AAD7HI96</accession>
<evidence type="ECO:0000313" key="3">
    <source>
        <dbReference type="Proteomes" id="UP001215280"/>
    </source>
</evidence>
<dbReference type="Proteomes" id="UP001215280">
    <property type="component" value="Unassembled WGS sequence"/>
</dbReference>
<gene>
    <name evidence="2" type="ORF">DFH07DRAFT_858594</name>
</gene>
<comment type="caution">
    <text evidence="2">The sequence shown here is derived from an EMBL/GenBank/DDBJ whole genome shotgun (WGS) entry which is preliminary data.</text>
</comment>
<name>A0AAD7HI96_9AGAR</name>
<feature type="region of interest" description="Disordered" evidence="1">
    <location>
        <begin position="206"/>
        <end position="240"/>
    </location>
</feature>
<sequence>MSVPSPRVAPYSAPFRVPVPHVTSRSERPTTSSIPSSTFDPSSSTVHTSSQPSSPRRKRSRRCFVCGGTGKHRLNPRFCPRTFELVSKRLAKFSTTFRLVSFDGSPLPMTRHPGGVAAHLLSPQRLPARSIPVPPRRALCPRCGSALNPSHVPHAILPHRVPDALPSADLNRPRVPHAVPIEDLNSSHTPPAAIVPPSCISCPIHGSDSNPPHVSPASVVHPRPIPRSDHSVASSVPQFPPVERLPSPPVYLPIPVPLPDSKPPADASSEDSSPHVTLTIFELLFISPPIRNQLRKFIDAMDRSNIGYNIPSSPRLRKVFYRILDQIVDSLSSHC</sequence>